<evidence type="ECO:0000313" key="2">
    <source>
        <dbReference type="Proteomes" id="UP000236333"/>
    </source>
</evidence>
<reference evidence="1 2" key="1">
    <citation type="journal article" date="2017" name="Mol. Biol. Evol.">
        <title>The 4-celled Tetrabaena socialis nuclear genome reveals the essential components for genetic control of cell number at the origin of multicellularity in the volvocine lineage.</title>
        <authorList>
            <person name="Featherston J."/>
            <person name="Arakaki Y."/>
            <person name="Hanschen E.R."/>
            <person name="Ferris P.J."/>
            <person name="Michod R.E."/>
            <person name="Olson B.J.S.C."/>
            <person name="Nozaki H."/>
            <person name="Durand P.M."/>
        </authorList>
    </citation>
    <scope>NUCLEOTIDE SEQUENCE [LARGE SCALE GENOMIC DNA]</scope>
    <source>
        <strain evidence="1 2">NIES-571</strain>
    </source>
</reference>
<gene>
    <name evidence="1" type="ORF">TSOC_006945</name>
</gene>
<name>A0A2J8A289_9CHLO</name>
<evidence type="ECO:0008006" key="3">
    <source>
        <dbReference type="Google" id="ProtNLM"/>
    </source>
</evidence>
<evidence type="ECO:0000313" key="1">
    <source>
        <dbReference type="EMBL" id="PNH06641.1"/>
    </source>
</evidence>
<keyword evidence="2" id="KW-1185">Reference proteome</keyword>
<sequence length="128" mass="14003">MKSLPALAHYRGDSPAFAHIKGEVDDGEPYVWPARHGDLAMLRCLLRLGCPWGPGGSTFTCAVAGLTDNSYNSGGIREHVLSWLLDQGCPVDWHAAEAAAKDKDEEALMEWLQMQRKERARVGSDGLP</sequence>
<protein>
    <recommendedName>
        <fullName evidence="3">Ankyrin repeat domain-containing protein</fullName>
    </recommendedName>
</protein>
<accession>A0A2J8A289</accession>
<dbReference type="Proteomes" id="UP000236333">
    <property type="component" value="Unassembled WGS sequence"/>
</dbReference>
<comment type="caution">
    <text evidence="1">The sequence shown here is derived from an EMBL/GenBank/DDBJ whole genome shotgun (WGS) entry which is preliminary data.</text>
</comment>
<dbReference type="AlphaFoldDB" id="A0A2J8A289"/>
<dbReference type="EMBL" id="PGGS01000223">
    <property type="protein sequence ID" value="PNH06641.1"/>
    <property type="molecule type" value="Genomic_DNA"/>
</dbReference>
<dbReference type="OrthoDB" id="549039at2759"/>
<proteinExistence type="predicted"/>
<organism evidence="1 2">
    <name type="scientific">Tetrabaena socialis</name>
    <dbReference type="NCBI Taxonomy" id="47790"/>
    <lineage>
        <taxon>Eukaryota</taxon>
        <taxon>Viridiplantae</taxon>
        <taxon>Chlorophyta</taxon>
        <taxon>core chlorophytes</taxon>
        <taxon>Chlorophyceae</taxon>
        <taxon>CS clade</taxon>
        <taxon>Chlamydomonadales</taxon>
        <taxon>Tetrabaenaceae</taxon>
        <taxon>Tetrabaena</taxon>
    </lineage>
</organism>